<dbReference type="InterPro" id="IPR052628">
    <property type="entry name" value="CFAP70"/>
</dbReference>
<dbReference type="AlphaFoldDB" id="A0A7S3WN87"/>
<dbReference type="SMART" id="SM00028">
    <property type="entry name" value="TPR"/>
    <property type="match status" value="9"/>
</dbReference>
<evidence type="ECO:0000256" key="3">
    <source>
        <dbReference type="PROSITE-ProRule" id="PRU00339"/>
    </source>
</evidence>
<evidence type="ECO:0000256" key="4">
    <source>
        <dbReference type="SAM" id="MobiDB-lite"/>
    </source>
</evidence>
<dbReference type="SUPFAM" id="SSF48452">
    <property type="entry name" value="TPR-like"/>
    <property type="match status" value="2"/>
</dbReference>
<keyword evidence="1" id="KW-0677">Repeat</keyword>
<gene>
    <name evidence="5" type="ORF">EHUX00137_LOCUS28258</name>
</gene>
<keyword evidence="2 3" id="KW-0802">TPR repeat</keyword>
<name>A0A7S3WN87_EMIHU</name>
<feature type="region of interest" description="Disordered" evidence="4">
    <location>
        <begin position="425"/>
        <end position="447"/>
    </location>
</feature>
<feature type="compositionally biased region" description="Pro residues" evidence="4">
    <location>
        <begin position="430"/>
        <end position="441"/>
    </location>
</feature>
<dbReference type="Gene3D" id="1.25.40.10">
    <property type="entry name" value="Tetratricopeptide repeat domain"/>
    <property type="match status" value="2"/>
</dbReference>
<dbReference type="EMBL" id="HBIR01036204">
    <property type="protein sequence ID" value="CAE0567218.1"/>
    <property type="molecule type" value="Transcribed_RNA"/>
</dbReference>
<proteinExistence type="predicted"/>
<feature type="repeat" description="TPR" evidence="3">
    <location>
        <begin position="625"/>
        <end position="658"/>
    </location>
</feature>
<feature type="compositionally biased region" description="Basic and acidic residues" evidence="4">
    <location>
        <begin position="245"/>
        <end position="262"/>
    </location>
</feature>
<feature type="region of interest" description="Disordered" evidence="4">
    <location>
        <begin position="383"/>
        <end position="410"/>
    </location>
</feature>
<dbReference type="PANTHER" id="PTHR44314:SF1">
    <property type="entry name" value="CILIA- AND FLAGELLA-ASSOCIATED PROTEIN 70"/>
    <property type="match status" value="1"/>
</dbReference>
<dbReference type="Pfam" id="PF13181">
    <property type="entry name" value="TPR_8"/>
    <property type="match status" value="1"/>
</dbReference>
<accession>A0A7S3WN87</accession>
<evidence type="ECO:0000256" key="1">
    <source>
        <dbReference type="ARBA" id="ARBA00022737"/>
    </source>
</evidence>
<dbReference type="GO" id="GO:0003341">
    <property type="term" value="P:cilium movement"/>
    <property type="evidence" value="ECO:0007669"/>
    <property type="project" value="TreeGrafter"/>
</dbReference>
<sequence>MRTIRVSVRGARGLAEDASSRAVLTLPGSEPVESELVSGSAEPAFGLEAEWRVGTDDASLTRLVTTPALVRLVDATGASLGECSLPLEPMLACSSLEETWLPLGDSEDGPAVLAAAVAEDQPPARARALLTEDERDESTCISFDLHALHRLPEAWRLEEGQTEDDHAFTYTATVRCAVADTTFRFEGGRLVVPPASKEEEEAPASDTSPESRESGPPSPAKEEEDAAAGRVEWLQTAEGGGLTKTEAEERVARETEEKEALEGQHIAWSGATATLFLGVEACRRLRSGVAEREKAMAKRVELEGKRQLSSEQEAELAETKRLLDELEPPLRVSVLRLLKDPAKASDPNAARYAAICTPDLAKLAAVGSTSCEGRFRITHDLAYAPDEDDEAAKPPPAVEPLEEPAEGAPHPYEVAGTLLRLDLRTSAPLNPRPPPPPPPLPKTSDMIPRRTLPALAPKTSGAEFEAQVKGLVEELAAEWSALFPEVPPDTDDGSEAKETRRRELLHQLDASGKFFAFKERLKRAVVRLARESTARPTGEPPDEAQQRVFYNDLYVALLRRMHAALDATFFPPAVPPSAPSAPSALDGTPPEAALATLASEAEAEFRLEAAANYHHERVATAPTIAAAWLAYGTFLLRTGRGAKAEECSREAIAVDPEYAEAMLVHGVTLASRSNHEQAEPFLRAALDAAPEDAQLWLLMAVVYERMERGRDARVALRQASTLLGEGSETGPHYLALAQRLLPYAASPLIDEALERAGGTDTLAANLVRAEMLLQRGELAPAETVLLAASEAAPRPRAAPALTLLGHAQLRQGKAAEARATYERALSLCGAPLPAPLLLHLGAVCQSEGDAARARHLFLHASRLSPSCTSWLGAGVACLALELYDEAEQCLCEANILDNRRPDVWGQLALLCQRRDRTVEAEEALEQATRLNLADGKLLVAIGAAFFDGGVWAAAEGCFRRALAVDATPLTMQRLADSLLEQQSYKEALAAYRRAMQAVAEDAAGAVAQACGRQIKRVLAHMGLPEDDQDDSEQLPLDGTTG</sequence>
<dbReference type="GO" id="GO:0060271">
    <property type="term" value="P:cilium assembly"/>
    <property type="evidence" value="ECO:0007669"/>
    <property type="project" value="TreeGrafter"/>
</dbReference>
<reference evidence="5" key="1">
    <citation type="submission" date="2021-01" db="EMBL/GenBank/DDBJ databases">
        <authorList>
            <person name="Corre E."/>
            <person name="Pelletier E."/>
            <person name="Niang G."/>
            <person name="Scheremetjew M."/>
            <person name="Finn R."/>
            <person name="Kale V."/>
            <person name="Holt S."/>
            <person name="Cochrane G."/>
            <person name="Meng A."/>
            <person name="Brown T."/>
            <person name="Cohen L."/>
        </authorList>
    </citation>
    <scope>NUCLEOTIDE SEQUENCE</scope>
    <source>
        <strain evidence="5">379</strain>
    </source>
</reference>
<evidence type="ECO:0000313" key="5">
    <source>
        <dbReference type="EMBL" id="CAE0567218.1"/>
    </source>
</evidence>
<dbReference type="PROSITE" id="PS50005">
    <property type="entry name" value="TPR"/>
    <property type="match status" value="1"/>
</dbReference>
<dbReference type="GO" id="GO:0070062">
    <property type="term" value="C:extracellular exosome"/>
    <property type="evidence" value="ECO:0007669"/>
    <property type="project" value="TreeGrafter"/>
</dbReference>
<evidence type="ECO:0000256" key="2">
    <source>
        <dbReference type="ARBA" id="ARBA00022803"/>
    </source>
</evidence>
<dbReference type="InterPro" id="IPR019734">
    <property type="entry name" value="TPR_rpt"/>
</dbReference>
<organism evidence="5">
    <name type="scientific">Emiliania huxleyi</name>
    <name type="common">Coccolithophore</name>
    <name type="synonym">Pontosphaera huxleyi</name>
    <dbReference type="NCBI Taxonomy" id="2903"/>
    <lineage>
        <taxon>Eukaryota</taxon>
        <taxon>Haptista</taxon>
        <taxon>Haptophyta</taxon>
        <taxon>Prymnesiophyceae</taxon>
        <taxon>Isochrysidales</taxon>
        <taxon>Noelaerhabdaceae</taxon>
        <taxon>Emiliania</taxon>
    </lineage>
</organism>
<dbReference type="PANTHER" id="PTHR44314">
    <property type="entry name" value="CILIA- AND FLAGELLA-ASSOCIATED PROTEIN 70"/>
    <property type="match status" value="1"/>
</dbReference>
<dbReference type="Pfam" id="PF13432">
    <property type="entry name" value="TPR_16"/>
    <property type="match status" value="1"/>
</dbReference>
<dbReference type="GO" id="GO:0031514">
    <property type="term" value="C:motile cilium"/>
    <property type="evidence" value="ECO:0007669"/>
    <property type="project" value="TreeGrafter"/>
</dbReference>
<protein>
    <submittedName>
        <fullName evidence="5">Uncharacterized protein</fullName>
    </submittedName>
</protein>
<dbReference type="InterPro" id="IPR011990">
    <property type="entry name" value="TPR-like_helical_dom_sf"/>
</dbReference>
<feature type="region of interest" description="Disordered" evidence="4">
    <location>
        <begin position="190"/>
        <end position="265"/>
    </location>
</feature>